<evidence type="ECO:0000313" key="2">
    <source>
        <dbReference type="Proteomes" id="UP001062846"/>
    </source>
</evidence>
<protein>
    <submittedName>
        <fullName evidence="1">Uncharacterized protein</fullName>
    </submittedName>
</protein>
<organism evidence="1 2">
    <name type="scientific">Rhododendron molle</name>
    <name type="common">Chinese azalea</name>
    <name type="synonym">Azalea mollis</name>
    <dbReference type="NCBI Taxonomy" id="49168"/>
    <lineage>
        <taxon>Eukaryota</taxon>
        <taxon>Viridiplantae</taxon>
        <taxon>Streptophyta</taxon>
        <taxon>Embryophyta</taxon>
        <taxon>Tracheophyta</taxon>
        <taxon>Spermatophyta</taxon>
        <taxon>Magnoliopsida</taxon>
        <taxon>eudicotyledons</taxon>
        <taxon>Gunneridae</taxon>
        <taxon>Pentapetalae</taxon>
        <taxon>asterids</taxon>
        <taxon>Ericales</taxon>
        <taxon>Ericaceae</taxon>
        <taxon>Ericoideae</taxon>
        <taxon>Rhodoreae</taxon>
        <taxon>Rhododendron</taxon>
    </lineage>
</organism>
<dbReference type="Proteomes" id="UP001062846">
    <property type="component" value="Chromosome 1"/>
</dbReference>
<keyword evidence="2" id="KW-1185">Reference proteome</keyword>
<reference evidence="1" key="1">
    <citation type="submission" date="2022-02" db="EMBL/GenBank/DDBJ databases">
        <title>Plant Genome Project.</title>
        <authorList>
            <person name="Zhang R.-G."/>
        </authorList>
    </citation>
    <scope>NUCLEOTIDE SEQUENCE</scope>
    <source>
        <strain evidence="1">AT1</strain>
    </source>
</reference>
<gene>
    <name evidence="1" type="ORF">RHMOL_Rhmol01G0280100</name>
</gene>
<dbReference type="EMBL" id="CM046388">
    <property type="protein sequence ID" value="KAI8573470.1"/>
    <property type="molecule type" value="Genomic_DNA"/>
</dbReference>
<evidence type="ECO:0000313" key="1">
    <source>
        <dbReference type="EMBL" id="KAI8573470.1"/>
    </source>
</evidence>
<comment type="caution">
    <text evidence="1">The sequence shown here is derived from an EMBL/GenBank/DDBJ whole genome shotgun (WGS) entry which is preliminary data.</text>
</comment>
<sequence>MEDSPAFPSKNGGTSKVDLPLEFKVLETCQKFVCKCLESEASTLEQEAYPALNELSVPFQFMPTIVTIIAHMEDMIERMLSWDIITPFGSPVVPLEREDLTRDVLVDG</sequence>
<proteinExistence type="predicted"/>
<name>A0ACC0Q640_RHOML</name>
<accession>A0ACC0Q640</accession>